<dbReference type="AlphaFoldDB" id="A0A0D2PV91"/>
<feature type="domain" description="Fungal-type protein kinase" evidence="1">
    <location>
        <begin position="146"/>
        <end position="500"/>
    </location>
</feature>
<evidence type="ECO:0000259" key="1">
    <source>
        <dbReference type="Pfam" id="PF17667"/>
    </source>
</evidence>
<dbReference type="GO" id="GO:0004672">
    <property type="term" value="F:protein kinase activity"/>
    <property type="evidence" value="ECO:0007669"/>
    <property type="project" value="InterPro"/>
</dbReference>
<dbReference type="InterPro" id="IPR011009">
    <property type="entry name" value="Kinase-like_dom_sf"/>
</dbReference>
<dbReference type="OrthoDB" id="5584477at2759"/>
<protein>
    <recommendedName>
        <fullName evidence="1">Fungal-type protein kinase domain-containing protein</fullName>
    </recommendedName>
</protein>
<reference evidence="3" key="1">
    <citation type="submission" date="2014-04" db="EMBL/GenBank/DDBJ databases">
        <title>Evolutionary Origins and Diversification of the Mycorrhizal Mutualists.</title>
        <authorList>
            <consortium name="DOE Joint Genome Institute"/>
            <consortium name="Mycorrhizal Genomics Consortium"/>
            <person name="Kohler A."/>
            <person name="Kuo A."/>
            <person name="Nagy L.G."/>
            <person name="Floudas D."/>
            <person name="Copeland A."/>
            <person name="Barry K.W."/>
            <person name="Cichocki N."/>
            <person name="Veneault-Fourrey C."/>
            <person name="LaButti K."/>
            <person name="Lindquist E.A."/>
            <person name="Lipzen A."/>
            <person name="Lundell T."/>
            <person name="Morin E."/>
            <person name="Murat C."/>
            <person name="Riley R."/>
            <person name="Ohm R."/>
            <person name="Sun H."/>
            <person name="Tunlid A."/>
            <person name="Henrissat B."/>
            <person name="Grigoriev I.V."/>
            <person name="Hibbett D.S."/>
            <person name="Martin F."/>
        </authorList>
    </citation>
    <scope>NUCLEOTIDE SEQUENCE [LARGE SCALE GENOMIC DNA]</scope>
    <source>
        <strain evidence="3">FD-334 SS-4</strain>
    </source>
</reference>
<dbReference type="STRING" id="945553.A0A0D2PV91"/>
<evidence type="ECO:0000313" key="2">
    <source>
        <dbReference type="EMBL" id="KJA23465.1"/>
    </source>
</evidence>
<dbReference type="PANTHER" id="PTHR38248:SF2">
    <property type="entry name" value="FUNK1 11"/>
    <property type="match status" value="1"/>
</dbReference>
<dbReference type="Gene3D" id="1.10.510.10">
    <property type="entry name" value="Transferase(Phosphotransferase) domain 1"/>
    <property type="match status" value="1"/>
</dbReference>
<name>A0A0D2PV91_HYPSF</name>
<dbReference type="SUPFAM" id="SSF56112">
    <property type="entry name" value="Protein kinase-like (PK-like)"/>
    <property type="match status" value="1"/>
</dbReference>
<dbReference type="EMBL" id="KN817543">
    <property type="protein sequence ID" value="KJA23465.1"/>
    <property type="molecule type" value="Genomic_DNA"/>
</dbReference>
<keyword evidence="3" id="KW-1185">Reference proteome</keyword>
<dbReference type="OMA" id="NSPSICI"/>
<proteinExistence type="predicted"/>
<dbReference type="InterPro" id="IPR008266">
    <property type="entry name" value="Tyr_kinase_AS"/>
</dbReference>
<dbReference type="Proteomes" id="UP000054270">
    <property type="component" value="Unassembled WGS sequence"/>
</dbReference>
<dbReference type="Pfam" id="PF17667">
    <property type="entry name" value="Pkinase_fungal"/>
    <property type="match status" value="1"/>
</dbReference>
<dbReference type="PANTHER" id="PTHR38248">
    <property type="entry name" value="FUNK1 6"/>
    <property type="match status" value="1"/>
</dbReference>
<gene>
    <name evidence="2" type="ORF">HYPSUDRAFT_39923</name>
</gene>
<sequence length="673" mass="76702">MPRPEAPIEAELAASECHDVQLATRAFKNVATPHDIQNFLKQCSLYNTRERRWIAVPARPTEGAQLYRPFVEILVAIVSHFGLSTSREVHGIHDVELQSVAKGQDLIRGVRCRPEINSPSICIQAKVQDKTLPNNFPCFEKRHTSNAQYFMAVSLINVMTDKDFEDVENGDHPRQNRARLYSYARQVFLQQGNRHFVNCFLLTESGVRLYVFARDGLVYSSKVDIHKNANVFVKLILGAASNLPEFVGFDRSIFWQNNMRFINTVDEKENPVTYRLTPQSVMPVVDRRNILGRGTCGWIVFDNEGKKYLFVKDSWNILGRHSEADLLEDAKGCPGVGQVLARQDRITSISKLRNIDVTNMSKKMRRFFQDKQFSRLVLENHGSPISDFRTRRSLLCALYDAINGHRNLLMKGILHRDVSVNNILIRTSANPEFPNRGILIDLDMAIRLEDMRPFEPSVPGTRPFLSVSLLKRFNSNATFIRPRDYMDDLESFFYVLCSICCGYSAPHVSINPQPKNLVEWTTLGEKDLFASKVRLYREGVDSYLQVTEYFGEIFRTLIRGLFNFFKTHIDSAVLDRQENQDRSSTTSCNRTPTAGEVYEIILGLFNNAILSLDLEFYAMSYGCSKVKSDPSIPTQLGILPVARPTAVPTNDTRRRLSDSADELRAAKKAKIDM</sequence>
<organism evidence="2 3">
    <name type="scientific">Hypholoma sublateritium (strain FD-334 SS-4)</name>
    <dbReference type="NCBI Taxonomy" id="945553"/>
    <lineage>
        <taxon>Eukaryota</taxon>
        <taxon>Fungi</taxon>
        <taxon>Dikarya</taxon>
        <taxon>Basidiomycota</taxon>
        <taxon>Agaricomycotina</taxon>
        <taxon>Agaricomycetes</taxon>
        <taxon>Agaricomycetidae</taxon>
        <taxon>Agaricales</taxon>
        <taxon>Agaricineae</taxon>
        <taxon>Strophariaceae</taxon>
        <taxon>Hypholoma</taxon>
    </lineage>
</organism>
<evidence type="ECO:0000313" key="3">
    <source>
        <dbReference type="Proteomes" id="UP000054270"/>
    </source>
</evidence>
<accession>A0A0D2PV91</accession>
<dbReference type="InterPro" id="IPR040976">
    <property type="entry name" value="Pkinase_fungal"/>
</dbReference>
<dbReference type="PROSITE" id="PS00109">
    <property type="entry name" value="PROTEIN_KINASE_TYR"/>
    <property type="match status" value="1"/>
</dbReference>